<comment type="caution">
    <text evidence="3">The sequence shown here is derived from an EMBL/GenBank/DDBJ whole genome shotgun (WGS) entry which is preliminary data.</text>
</comment>
<evidence type="ECO:0000256" key="2">
    <source>
        <dbReference type="SAM" id="MobiDB-lite"/>
    </source>
</evidence>
<evidence type="ECO:0000256" key="1">
    <source>
        <dbReference type="ARBA" id="ARBA00010568"/>
    </source>
</evidence>
<dbReference type="VEuPathDB" id="FungiDB:TREMEDRAFT_63344"/>
<dbReference type="OrthoDB" id="10067381at2759"/>
<protein>
    <recommendedName>
        <fullName evidence="5">DUF1917-domain-containing protein</fullName>
    </recommendedName>
</protein>
<dbReference type="Pfam" id="PF08939">
    <property type="entry name" value="Bles03"/>
    <property type="match status" value="1"/>
</dbReference>
<evidence type="ECO:0008006" key="5">
    <source>
        <dbReference type="Google" id="ProtNLM"/>
    </source>
</evidence>
<dbReference type="InterPro" id="IPR023398">
    <property type="entry name" value="TIF_eIF4e-like"/>
</dbReference>
<dbReference type="InParanoid" id="A0A4Q1BSW2"/>
<dbReference type="Proteomes" id="UP000289152">
    <property type="component" value="Unassembled WGS sequence"/>
</dbReference>
<reference evidence="3 4" key="1">
    <citation type="submission" date="2016-06" db="EMBL/GenBank/DDBJ databases">
        <title>Evolution of pathogenesis and genome organization in the Tremellales.</title>
        <authorList>
            <person name="Cuomo C."/>
            <person name="Litvintseva A."/>
            <person name="Heitman J."/>
            <person name="Chen Y."/>
            <person name="Sun S."/>
            <person name="Springer D."/>
            <person name="Dromer F."/>
            <person name="Young S."/>
            <person name="Zeng Q."/>
            <person name="Chapman S."/>
            <person name="Gujja S."/>
            <person name="Saif S."/>
            <person name="Birren B."/>
        </authorList>
    </citation>
    <scope>NUCLEOTIDE SEQUENCE [LARGE SCALE GENOMIC DNA]</scope>
    <source>
        <strain evidence="3 4">ATCC 28783</strain>
    </source>
</reference>
<dbReference type="STRING" id="5217.A0A4Q1BSW2"/>
<dbReference type="SUPFAM" id="SSF55418">
    <property type="entry name" value="eIF4e-like"/>
    <property type="match status" value="1"/>
</dbReference>
<dbReference type="PANTHER" id="PTHR31977:SF1">
    <property type="entry name" value="UPF0696 PROTEIN C11ORF68"/>
    <property type="match status" value="1"/>
</dbReference>
<name>A0A4Q1BSW2_TREME</name>
<organism evidence="3 4">
    <name type="scientific">Tremella mesenterica</name>
    <name type="common">Jelly fungus</name>
    <dbReference type="NCBI Taxonomy" id="5217"/>
    <lineage>
        <taxon>Eukaryota</taxon>
        <taxon>Fungi</taxon>
        <taxon>Dikarya</taxon>
        <taxon>Basidiomycota</taxon>
        <taxon>Agaricomycotina</taxon>
        <taxon>Tremellomycetes</taxon>
        <taxon>Tremellales</taxon>
        <taxon>Tremellaceae</taxon>
        <taxon>Tremella</taxon>
    </lineage>
</organism>
<comment type="similarity">
    <text evidence="1">Belongs to the UPF0696 family.</text>
</comment>
<sequence length="297" mass="33313">MRSDYHWTPGSHVTIEQFVEKWIWVQGIDREAEDPDRTKQYGGALAEATSITPTPNKRSPHVKAFEHAKEQLKQVSLRSGWTVGKWLLFPKPHEIDKVWSVVASSVAHGPLRDAGVFLSKVAPKNTHNLESSHLICLYIHDVYDLIAVRKVLETLIRHHGLEPTAVKSDLYTLAGIDSNHPTKLRSSIWRPYEVLPGGKTEVEALKEEFLSISSSGGSHQGSGGKPKRARDQGLIDTDSEDERIVRRHKTNANVDSRPTQQPLLFKRAENAKIVKPKSKLAGLKFREENIFAGSDND</sequence>
<proteinExistence type="inferred from homology"/>
<dbReference type="PANTHER" id="PTHR31977">
    <property type="entry name" value="UPF0696 PROTEIN C11ORF68"/>
    <property type="match status" value="1"/>
</dbReference>
<dbReference type="EMBL" id="SDIL01000011">
    <property type="protein sequence ID" value="RXK41131.1"/>
    <property type="molecule type" value="Genomic_DNA"/>
</dbReference>
<feature type="region of interest" description="Disordered" evidence="2">
    <location>
        <begin position="213"/>
        <end position="241"/>
    </location>
</feature>
<dbReference type="Gene3D" id="3.30.760.10">
    <property type="entry name" value="RNA Cap, Translation Initiation Factor Eif4e"/>
    <property type="match status" value="1"/>
</dbReference>
<dbReference type="InterPro" id="IPR015034">
    <property type="entry name" value="Bles03"/>
</dbReference>
<keyword evidence="4" id="KW-1185">Reference proteome</keyword>
<dbReference type="AlphaFoldDB" id="A0A4Q1BSW2"/>
<evidence type="ECO:0000313" key="3">
    <source>
        <dbReference type="EMBL" id="RXK41131.1"/>
    </source>
</evidence>
<evidence type="ECO:0000313" key="4">
    <source>
        <dbReference type="Proteomes" id="UP000289152"/>
    </source>
</evidence>
<gene>
    <name evidence="3" type="ORF">M231_01534</name>
</gene>
<accession>A0A4Q1BSW2</accession>